<proteinExistence type="predicted"/>
<gene>
    <name evidence="1" type="ORF">HL657_10420</name>
</gene>
<dbReference type="Proteomes" id="UP001273768">
    <property type="component" value="Unassembled WGS sequence"/>
</dbReference>
<comment type="caution">
    <text evidence="1">The sequence shown here is derived from an EMBL/GenBank/DDBJ whole genome shotgun (WGS) entry which is preliminary data.</text>
</comment>
<evidence type="ECO:0008006" key="3">
    <source>
        <dbReference type="Google" id="ProtNLM"/>
    </source>
</evidence>
<keyword evidence="2" id="KW-1185">Reference proteome</keyword>
<dbReference type="RefSeq" id="WP_317296751.1">
    <property type="nucleotide sequence ID" value="NZ_JABFFQ010000008.1"/>
</dbReference>
<organism evidence="1 2">
    <name type="scientific">Methanoculleus nereidis</name>
    <dbReference type="NCBI Taxonomy" id="2735141"/>
    <lineage>
        <taxon>Archaea</taxon>
        <taxon>Methanobacteriati</taxon>
        <taxon>Methanobacteriota</taxon>
        <taxon>Stenosarchaea group</taxon>
        <taxon>Methanomicrobia</taxon>
        <taxon>Methanomicrobiales</taxon>
        <taxon>Methanomicrobiaceae</taxon>
        <taxon>Methanoculleus</taxon>
    </lineage>
</organism>
<evidence type="ECO:0000313" key="1">
    <source>
        <dbReference type="EMBL" id="MDV4343574.1"/>
    </source>
</evidence>
<evidence type="ECO:0000313" key="2">
    <source>
        <dbReference type="Proteomes" id="UP001273768"/>
    </source>
</evidence>
<reference evidence="1 2" key="1">
    <citation type="submission" date="2020-05" db="EMBL/GenBank/DDBJ databases">
        <title>Isolation and characterization of methanoarchaea from a cold seep at offshore SW Taiwan.</title>
        <authorList>
            <person name="Chen Y.-W."/>
            <person name="Chen S.-C."/>
            <person name="Lai M.-C."/>
        </authorList>
    </citation>
    <scope>NUCLEOTIDE SEQUENCE [LARGE SCALE GENOMIC DNA]</scope>
    <source>
        <strain evidence="1 2">YWC-01</strain>
    </source>
</reference>
<dbReference type="EMBL" id="JABFFQ010000008">
    <property type="protein sequence ID" value="MDV4343574.1"/>
    <property type="molecule type" value="Genomic_DNA"/>
</dbReference>
<protein>
    <recommendedName>
        <fullName evidence="3">DUF4352 domain-containing protein</fullName>
    </recommendedName>
</protein>
<accession>A0ABU3Z4T7</accession>
<name>A0ABU3Z4T7_9EURY</name>
<sequence>MAMRGSHAKLLLAAGFIGVILSTVLLFPGACAMLFPFLPVEGGDDPGNASPLGVRSGTNTTQLFEPVSGDERLESLIAGAGILLLEVSGEQIYSMHNCDDAAVRNRAADMTSLVEGYRAEAAALDVSPGMAPAYEHFIVALDEFAAAGTLLNGSTPLNQSVTDDGLLHLAFGIGHLSEALEACNLSHAESPQTPTVLVGLTEEPATLFPDALQVGERFSYEDTRKENSASLIIDSIAWSNAFHTTGTQRVQYTAEPGELYLLVTVQVAHLGHRGGSSNTLIQTPDESAFLLHYAGETYRPLKVPGPTTRGGPYSKVRLDRLESMDGYLFFEVPDDLDPALAYLQVSVGGERPVWFLGGKL</sequence>